<keyword evidence="4 7" id="KW-0479">Metal-binding</keyword>
<dbReference type="InterPro" id="IPR022450">
    <property type="entry name" value="TsaD"/>
</dbReference>
<sequence>MSVFRAISRGLAHVNAKPARTVVHCIARDPNLTLAHNRSISNARGGSKFKVLGIETSCDDTGVAIVDSDRVLLGDAIHNQSQIHIENGGILPPVAGHLHRANMELVANQALAAAGLSMSDIDVVAATVKPGLSLSLEVGTKYGCHLSKMWKKPFIPIHHMEAHALMARMVDESVKFPFLVLLISGGHCLLALVESVDSFLLIGTTVDNSPGEVFDKLHRRLKLRNVPELSKLSGGHAIEIMAQRASNYLEFPLEIPATQSLSCDFSFSGMLTKCTRTIETEEQKYGTSADAVIESAPNLCAAVQMCIAKQLCRRVERAIIFLSRKGMMPPDKCSLVVSGGVAANKFISKALKMVCDTYDYHLSVPPPHLCNDNGVMIAWNGVERFRENLGVLQWDQLASVKVSSRSPLGRDIRPDVVDANISRVKYVKLTGLM</sequence>
<dbReference type="InterPro" id="IPR017861">
    <property type="entry name" value="KAE1/TsaD"/>
</dbReference>
<dbReference type="PANTHER" id="PTHR11735">
    <property type="entry name" value="TRNA N6-ADENOSINE THREONYLCARBAMOYLTRANSFERASE"/>
    <property type="match status" value="1"/>
</dbReference>
<dbReference type="GO" id="GO:0005739">
    <property type="term" value="C:mitochondrion"/>
    <property type="evidence" value="ECO:0007669"/>
    <property type="project" value="UniProtKB-SubCell"/>
</dbReference>
<evidence type="ECO:0000256" key="2">
    <source>
        <dbReference type="ARBA" id="ARBA00022679"/>
    </source>
</evidence>
<evidence type="ECO:0000313" key="10">
    <source>
        <dbReference type="Proteomes" id="UP001075354"/>
    </source>
</evidence>
<keyword evidence="5 7" id="KW-0012">Acyltransferase</keyword>
<dbReference type="EC" id="2.3.1.234" evidence="1"/>
<dbReference type="GO" id="GO:0046872">
    <property type="term" value="F:metal ion binding"/>
    <property type="evidence" value="ECO:0007669"/>
    <property type="project" value="UniProtKB-KW"/>
</dbReference>
<keyword evidence="2 7" id="KW-0808">Transferase</keyword>
<evidence type="ECO:0000256" key="4">
    <source>
        <dbReference type="ARBA" id="ARBA00022723"/>
    </source>
</evidence>
<keyword evidence="3 7" id="KW-0819">tRNA processing</keyword>
<dbReference type="GO" id="GO:0061711">
    <property type="term" value="F:tRNA N(6)-L-threonylcarbamoyladenine synthase activity"/>
    <property type="evidence" value="ECO:0007669"/>
    <property type="project" value="UniProtKB-EC"/>
</dbReference>
<dbReference type="AlphaFoldDB" id="A0AAV7XX22"/>
<comment type="subunit">
    <text evidence="7">Homodimer.</text>
</comment>
<dbReference type="SUPFAM" id="SSF53067">
    <property type="entry name" value="Actin-like ATPase domain"/>
    <property type="match status" value="1"/>
</dbReference>
<comment type="cofactor">
    <cofactor evidence="7">
        <name>a divalent metal cation</name>
        <dbReference type="ChEBI" id="CHEBI:60240"/>
    </cofactor>
    <text evidence="7">Binds 1 divalent metal cation per subunit.</text>
</comment>
<dbReference type="PANTHER" id="PTHR11735:SF6">
    <property type="entry name" value="TRNA N6-ADENOSINE THREONYLCARBAMOYLTRANSFERASE, MITOCHONDRIAL"/>
    <property type="match status" value="1"/>
</dbReference>
<feature type="domain" description="Gcp-like" evidence="8">
    <location>
        <begin position="72"/>
        <end position="379"/>
    </location>
</feature>
<evidence type="ECO:0000256" key="7">
    <source>
        <dbReference type="HAMAP-Rule" id="MF_03179"/>
    </source>
</evidence>
<evidence type="ECO:0000313" key="9">
    <source>
        <dbReference type="EMBL" id="KAJ1529577.1"/>
    </source>
</evidence>
<keyword evidence="7" id="KW-0496">Mitochondrion</keyword>
<dbReference type="GO" id="GO:0002949">
    <property type="term" value="P:tRNA threonylcarbamoyladenosine modification"/>
    <property type="evidence" value="ECO:0007669"/>
    <property type="project" value="UniProtKB-UniRule"/>
</dbReference>
<evidence type="ECO:0000256" key="1">
    <source>
        <dbReference type="ARBA" id="ARBA00012156"/>
    </source>
</evidence>
<accession>A0AAV7XX22</accession>
<dbReference type="HAMAP" id="MF_01445">
    <property type="entry name" value="TsaD"/>
    <property type="match status" value="1"/>
</dbReference>
<dbReference type="Gene3D" id="3.30.420.40">
    <property type="match status" value="2"/>
</dbReference>
<keyword evidence="10" id="KW-1185">Reference proteome</keyword>
<comment type="caution">
    <text evidence="9">The sequence shown here is derived from an EMBL/GenBank/DDBJ whole genome shotgun (WGS) entry which is preliminary data.</text>
</comment>
<comment type="similarity">
    <text evidence="7">Belongs to the KAE1 / TsaD family.</text>
</comment>
<comment type="subcellular location">
    <subcellularLocation>
        <location evidence="7">Mitochondrion</location>
    </subcellularLocation>
</comment>
<dbReference type="InterPro" id="IPR000905">
    <property type="entry name" value="Gcp-like_dom"/>
</dbReference>
<evidence type="ECO:0000259" key="8">
    <source>
        <dbReference type="Pfam" id="PF00814"/>
    </source>
</evidence>
<gene>
    <name evidence="9" type="ORF">ONE63_006348</name>
</gene>
<name>A0AAV7XX22_9NEOP</name>
<dbReference type="Pfam" id="PF00814">
    <property type="entry name" value="TsaD"/>
    <property type="match status" value="1"/>
</dbReference>
<dbReference type="NCBIfam" id="TIGR00329">
    <property type="entry name" value="gcp_kae1"/>
    <property type="match status" value="1"/>
</dbReference>
<dbReference type="InterPro" id="IPR043129">
    <property type="entry name" value="ATPase_NBD"/>
</dbReference>
<evidence type="ECO:0000256" key="5">
    <source>
        <dbReference type="ARBA" id="ARBA00023315"/>
    </source>
</evidence>
<organism evidence="9 10">
    <name type="scientific">Megalurothrips usitatus</name>
    <name type="common">bean blossom thrips</name>
    <dbReference type="NCBI Taxonomy" id="439358"/>
    <lineage>
        <taxon>Eukaryota</taxon>
        <taxon>Metazoa</taxon>
        <taxon>Ecdysozoa</taxon>
        <taxon>Arthropoda</taxon>
        <taxon>Hexapoda</taxon>
        <taxon>Insecta</taxon>
        <taxon>Pterygota</taxon>
        <taxon>Neoptera</taxon>
        <taxon>Paraneoptera</taxon>
        <taxon>Thysanoptera</taxon>
        <taxon>Terebrantia</taxon>
        <taxon>Thripoidea</taxon>
        <taxon>Thripidae</taxon>
        <taxon>Megalurothrips</taxon>
    </lineage>
</organism>
<evidence type="ECO:0000256" key="6">
    <source>
        <dbReference type="ARBA" id="ARBA00048117"/>
    </source>
</evidence>
<comment type="function">
    <text evidence="7">Required for the formation of a threonylcarbamoyl group on adenosine at position 37 (t(6)A37) in mitochondrial tRNAs that read codons beginning with adenine. Probably involved in the transfer of the threonylcarbamoyl moiety of threonylcarbamoyl-AMP (TC-AMP) to the N6 group of A37. Involved in mitochondrial genome maintenance.</text>
</comment>
<protein>
    <recommendedName>
        <fullName evidence="1">N(6)-L-threonylcarbamoyladenine synthase</fullName>
        <ecNumber evidence="1">2.3.1.234</ecNumber>
    </recommendedName>
</protein>
<proteinExistence type="inferred from homology"/>
<dbReference type="EMBL" id="JAPTSV010000003">
    <property type="protein sequence ID" value="KAJ1529577.1"/>
    <property type="molecule type" value="Genomic_DNA"/>
</dbReference>
<comment type="catalytic activity">
    <reaction evidence="6 7">
        <text>L-threonylcarbamoyladenylate + adenosine(37) in tRNA = N(6)-L-threonylcarbamoyladenosine(37) in tRNA + AMP + H(+)</text>
        <dbReference type="Rhea" id="RHEA:37059"/>
        <dbReference type="Rhea" id="RHEA-COMP:10162"/>
        <dbReference type="Rhea" id="RHEA-COMP:10163"/>
        <dbReference type="ChEBI" id="CHEBI:15378"/>
        <dbReference type="ChEBI" id="CHEBI:73682"/>
        <dbReference type="ChEBI" id="CHEBI:74411"/>
        <dbReference type="ChEBI" id="CHEBI:74418"/>
        <dbReference type="ChEBI" id="CHEBI:456215"/>
        <dbReference type="EC" id="2.3.1.234"/>
    </reaction>
</comment>
<dbReference type="CDD" id="cd24134">
    <property type="entry name" value="ASKHA_NBD_OSGEPL1_QRI7_euk"/>
    <property type="match status" value="1"/>
</dbReference>
<reference evidence="9" key="1">
    <citation type="submission" date="2022-12" db="EMBL/GenBank/DDBJ databases">
        <title>Chromosome-level genome assembly of the bean flower thrips Megalurothrips usitatus.</title>
        <authorList>
            <person name="Ma L."/>
            <person name="Liu Q."/>
            <person name="Li H."/>
            <person name="Cai W."/>
        </authorList>
    </citation>
    <scope>NUCLEOTIDE SEQUENCE</scope>
    <source>
        <strain evidence="9">Cailab_2022a</strain>
    </source>
</reference>
<evidence type="ECO:0000256" key="3">
    <source>
        <dbReference type="ARBA" id="ARBA00022694"/>
    </source>
</evidence>
<dbReference type="PRINTS" id="PR00789">
    <property type="entry name" value="OSIALOPTASE"/>
</dbReference>
<dbReference type="Proteomes" id="UP001075354">
    <property type="component" value="Chromosome 3"/>
</dbReference>